<dbReference type="SUPFAM" id="SSF46938">
    <property type="entry name" value="CRAL/TRIO N-terminal domain"/>
    <property type="match status" value="1"/>
</dbReference>
<reference evidence="3" key="2">
    <citation type="submission" date="2009-11" db="EMBL/GenBank/DDBJ databases">
        <title>The Genome Sequence of Allomyces macrogynus strain ATCC 38327.</title>
        <authorList>
            <consortium name="The Broad Institute Genome Sequencing Platform"/>
            <person name="Russ C."/>
            <person name="Cuomo C."/>
            <person name="Shea T."/>
            <person name="Young S.K."/>
            <person name="Zeng Q."/>
            <person name="Koehrsen M."/>
            <person name="Haas B."/>
            <person name="Borodovsky M."/>
            <person name="Guigo R."/>
            <person name="Alvarado L."/>
            <person name="Berlin A."/>
            <person name="Borenstein D."/>
            <person name="Chen Z."/>
            <person name="Engels R."/>
            <person name="Freedman E."/>
            <person name="Gellesch M."/>
            <person name="Goldberg J."/>
            <person name="Griggs A."/>
            <person name="Gujja S."/>
            <person name="Heiman D."/>
            <person name="Hepburn T."/>
            <person name="Howarth C."/>
            <person name="Jen D."/>
            <person name="Larson L."/>
            <person name="Lewis B."/>
            <person name="Mehta T."/>
            <person name="Park D."/>
            <person name="Pearson M."/>
            <person name="Roberts A."/>
            <person name="Saif S."/>
            <person name="Shenoy N."/>
            <person name="Sisk P."/>
            <person name="Stolte C."/>
            <person name="Sykes S."/>
            <person name="Walk T."/>
            <person name="White J."/>
            <person name="Yandava C."/>
            <person name="Burger G."/>
            <person name="Gray M.W."/>
            <person name="Holland P.W.H."/>
            <person name="King N."/>
            <person name="Lang F.B.F."/>
            <person name="Roger A.J."/>
            <person name="Ruiz-Trillo I."/>
            <person name="Lander E."/>
            <person name="Nusbaum C."/>
        </authorList>
    </citation>
    <scope>NUCLEOTIDE SEQUENCE [LARGE SCALE GENOMIC DNA]</scope>
    <source>
        <strain evidence="3">ATCC 38327</strain>
    </source>
</reference>
<evidence type="ECO:0000259" key="1">
    <source>
        <dbReference type="PROSITE" id="PS50191"/>
    </source>
</evidence>
<organism evidence="2 3">
    <name type="scientific">Allomyces macrogynus (strain ATCC 38327)</name>
    <name type="common">Allomyces javanicus var. macrogynus</name>
    <dbReference type="NCBI Taxonomy" id="578462"/>
    <lineage>
        <taxon>Eukaryota</taxon>
        <taxon>Fungi</taxon>
        <taxon>Fungi incertae sedis</taxon>
        <taxon>Blastocladiomycota</taxon>
        <taxon>Blastocladiomycetes</taxon>
        <taxon>Blastocladiales</taxon>
        <taxon>Blastocladiaceae</taxon>
        <taxon>Allomyces</taxon>
    </lineage>
</organism>
<dbReference type="InterPro" id="IPR036273">
    <property type="entry name" value="CRAL/TRIO_N_dom_sf"/>
</dbReference>
<dbReference type="Gene3D" id="1.10.8.20">
    <property type="entry name" value="N-terminal domain of phosphatidylinositol transfer protein sec14p"/>
    <property type="match status" value="1"/>
</dbReference>
<feature type="domain" description="CRAL-TRIO" evidence="1">
    <location>
        <begin position="86"/>
        <end position="262"/>
    </location>
</feature>
<dbReference type="InterPro" id="IPR001251">
    <property type="entry name" value="CRAL-TRIO_dom"/>
</dbReference>
<dbReference type="CDD" id="cd00170">
    <property type="entry name" value="SEC14"/>
    <property type="match status" value="1"/>
</dbReference>
<dbReference type="InterPro" id="IPR051026">
    <property type="entry name" value="PI/PC_transfer"/>
</dbReference>
<dbReference type="Pfam" id="PF03765">
    <property type="entry name" value="CRAL_TRIO_N"/>
    <property type="match status" value="1"/>
</dbReference>
<keyword evidence="3" id="KW-1185">Reference proteome</keyword>
<dbReference type="Proteomes" id="UP000054350">
    <property type="component" value="Unassembled WGS sequence"/>
</dbReference>
<dbReference type="SMART" id="SM00516">
    <property type="entry name" value="SEC14"/>
    <property type="match status" value="1"/>
</dbReference>
<protein>
    <recommendedName>
        <fullName evidence="1">CRAL-TRIO domain-containing protein</fullName>
    </recommendedName>
</protein>
<reference evidence="2 3" key="1">
    <citation type="submission" date="2009-11" db="EMBL/GenBank/DDBJ databases">
        <title>Annotation of Allomyces macrogynus ATCC 38327.</title>
        <authorList>
            <consortium name="The Broad Institute Genome Sequencing Platform"/>
            <person name="Russ C."/>
            <person name="Cuomo C."/>
            <person name="Burger G."/>
            <person name="Gray M.W."/>
            <person name="Holland P.W.H."/>
            <person name="King N."/>
            <person name="Lang F.B.F."/>
            <person name="Roger A.J."/>
            <person name="Ruiz-Trillo I."/>
            <person name="Young S.K."/>
            <person name="Zeng Q."/>
            <person name="Gargeya S."/>
            <person name="Fitzgerald M."/>
            <person name="Haas B."/>
            <person name="Abouelleil A."/>
            <person name="Alvarado L."/>
            <person name="Arachchi H.M."/>
            <person name="Berlin A."/>
            <person name="Chapman S.B."/>
            <person name="Gearin G."/>
            <person name="Goldberg J."/>
            <person name="Griggs A."/>
            <person name="Gujja S."/>
            <person name="Hansen M."/>
            <person name="Heiman D."/>
            <person name="Howarth C."/>
            <person name="Larimer J."/>
            <person name="Lui A."/>
            <person name="MacDonald P.J.P."/>
            <person name="McCowen C."/>
            <person name="Montmayeur A."/>
            <person name="Murphy C."/>
            <person name="Neiman D."/>
            <person name="Pearson M."/>
            <person name="Priest M."/>
            <person name="Roberts A."/>
            <person name="Saif S."/>
            <person name="Shea T."/>
            <person name="Sisk P."/>
            <person name="Stolte C."/>
            <person name="Sykes S."/>
            <person name="Wortman J."/>
            <person name="Nusbaum C."/>
            <person name="Birren B."/>
        </authorList>
    </citation>
    <scope>NUCLEOTIDE SEQUENCE [LARGE SCALE GENOMIC DNA]</scope>
    <source>
        <strain evidence="2 3">ATCC 38327</strain>
    </source>
</reference>
<dbReference type="InterPro" id="IPR036865">
    <property type="entry name" value="CRAL-TRIO_dom_sf"/>
</dbReference>
<accession>A0A0L0RY06</accession>
<sequence>MTIEHPTAGRSGHLTEDQQAALAQLQRDMVADGKFDPARHNEHMLLRFLRARRFDLPKTKLMLYAYEQWRTDFGVDQLVKEFTFPEADLVRALYPQYYHGTDKLGRPIYIEHLGHLDVRKLTAVTTMDRMQQKHVFEYEKTIDHRFPACSKRAPNGPLHIEQSCTILDLAGVSLMSFSQVASFVKQVSKIGQDYYPEMLGTMFIINAPMLFSSVWSLIKPFLDEVTVKKIHILGSGFKKSVLEYVDEEVLPKRLGGKCQCPGGCEQSDIGPWNEVSVEEIEADKVAETETLTALMNQIKAELETSA</sequence>
<dbReference type="EMBL" id="GG745329">
    <property type="protein sequence ID" value="KNE55282.1"/>
    <property type="molecule type" value="Genomic_DNA"/>
</dbReference>
<proteinExistence type="predicted"/>
<dbReference type="PANTHER" id="PTHR45657">
    <property type="entry name" value="CRAL-TRIO DOMAIN-CONTAINING PROTEIN YKL091C-RELATED"/>
    <property type="match status" value="1"/>
</dbReference>
<name>A0A0L0RY06_ALLM3</name>
<dbReference type="Pfam" id="PF00650">
    <property type="entry name" value="CRAL_TRIO"/>
    <property type="match status" value="1"/>
</dbReference>
<dbReference type="SUPFAM" id="SSF52087">
    <property type="entry name" value="CRAL/TRIO domain"/>
    <property type="match status" value="1"/>
</dbReference>
<dbReference type="PROSITE" id="PS50191">
    <property type="entry name" value="CRAL_TRIO"/>
    <property type="match status" value="1"/>
</dbReference>
<dbReference type="PANTHER" id="PTHR45657:SF1">
    <property type="entry name" value="CRAL-TRIO DOMAIN-CONTAINING PROTEIN YKL091C-RELATED"/>
    <property type="match status" value="1"/>
</dbReference>
<dbReference type="InterPro" id="IPR011074">
    <property type="entry name" value="CRAL/TRIO_N_dom"/>
</dbReference>
<dbReference type="SMART" id="SM01100">
    <property type="entry name" value="CRAL_TRIO_N"/>
    <property type="match status" value="1"/>
</dbReference>
<dbReference type="OrthoDB" id="1434354at2759"/>
<dbReference type="eggNOG" id="KOG1471">
    <property type="taxonomic scope" value="Eukaryota"/>
</dbReference>
<dbReference type="OMA" id="WAFSTVW"/>
<dbReference type="VEuPathDB" id="FungiDB:AMAG_01192"/>
<dbReference type="Gene3D" id="3.40.525.10">
    <property type="entry name" value="CRAL-TRIO lipid binding domain"/>
    <property type="match status" value="1"/>
</dbReference>
<evidence type="ECO:0000313" key="2">
    <source>
        <dbReference type="EMBL" id="KNE55282.1"/>
    </source>
</evidence>
<evidence type="ECO:0000313" key="3">
    <source>
        <dbReference type="Proteomes" id="UP000054350"/>
    </source>
</evidence>
<gene>
    <name evidence="2" type="ORF">AMAG_01192</name>
</gene>
<dbReference type="STRING" id="578462.A0A0L0RY06"/>
<dbReference type="AlphaFoldDB" id="A0A0L0RY06"/>